<keyword evidence="4" id="KW-1185">Reference proteome</keyword>
<dbReference type="SUPFAM" id="SSF50998">
    <property type="entry name" value="Quinoprotein alcohol dehydrogenase-like"/>
    <property type="match status" value="1"/>
</dbReference>
<dbReference type="Pfam" id="PF17164">
    <property type="entry name" value="DUF5122"/>
    <property type="match status" value="12"/>
</dbReference>
<dbReference type="OrthoDB" id="9805017at2"/>
<dbReference type="Proteomes" id="UP000297739">
    <property type="component" value="Unassembled WGS sequence"/>
</dbReference>
<proteinExistence type="predicted"/>
<feature type="signal peptide" evidence="1">
    <location>
        <begin position="1"/>
        <end position="25"/>
    </location>
</feature>
<dbReference type="NCBIfam" id="TIGR02608">
    <property type="entry name" value="delta_60_rpt"/>
    <property type="match status" value="11"/>
</dbReference>
<organism evidence="3 4">
    <name type="scientific">Hymenobacter elongatus</name>
    <dbReference type="NCBI Taxonomy" id="877208"/>
    <lineage>
        <taxon>Bacteria</taxon>
        <taxon>Pseudomonadati</taxon>
        <taxon>Bacteroidota</taxon>
        <taxon>Cytophagia</taxon>
        <taxon>Cytophagales</taxon>
        <taxon>Hymenobacteraceae</taxon>
        <taxon>Hymenobacter</taxon>
    </lineage>
</organism>
<gene>
    <name evidence="3" type="ORF">E5J99_06280</name>
</gene>
<dbReference type="InterPro" id="IPR011047">
    <property type="entry name" value="Quinoprotein_ADH-like_sf"/>
</dbReference>
<name>A0A4Z0PP83_9BACT</name>
<feature type="chain" id="PRO_5021334538" evidence="1">
    <location>
        <begin position="26"/>
        <end position="853"/>
    </location>
</feature>
<dbReference type="Pfam" id="PF18962">
    <property type="entry name" value="Por_Secre_tail"/>
    <property type="match status" value="1"/>
</dbReference>
<protein>
    <submittedName>
        <fullName evidence="3">T9SS type A sorting domain-containing protein</fullName>
    </submittedName>
</protein>
<evidence type="ECO:0000256" key="1">
    <source>
        <dbReference type="SAM" id="SignalP"/>
    </source>
</evidence>
<dbReference type="AlphaFoldDB" id="A0A4Z0PP83"/>
<dbReference type="RefSeq" id="WP_135496873.1">
    <property type="nucleotide sequence ID" value="NZ_SRLD01000009.1"/>
</dbReference>
<dbReference type="InterPro" id="IPR013431">
    <property type="entry name" value="Delta_60_rpt"/>
</dbReference>
<keyword evidence="1" id="KW-0732">Signal</keyword>
<dbReference type="NCBIfam" id="TIGR04183">
    <property type="entry name" value="Por_Secre_tail"/>
    <property type="match status" value="1"/>
</dbReference>
<reference evidence="3 4" key="1">
    <citation type="submission" date="2019-04" db="EMBL/GenBank/DDBJ databases">
        <authorList>
            <person name="Feng G."/>
            <person name="Zhang J."/>
            <person name="Zhu H."/>
        </authorList>
    </citation>
    <scope>NUCLEOTIDE SEQUENCE [LARGE SCALE GENOMIC DNA]</scope>
    <source>
        <strain evidence="3 4">JCM 17223</strain>
    </source>
</reference>
<evidence type="ECO:0000259" key="2">
    <source>
        <dbReference type="Pfam" id="PF18962"/>
    </source>
</evidence>
<accession>A0A4Z0PP83</accession>
<evidence type="ECO:0000313" key="4">
    <source>
        <dbReference type="Proteomes" id="UP000297739"/>
    </source>
</evidence>
<feature type="domain" description="Secretion system C-terminal sorting" evidence="2">
    <location>
        <begin position="778"/>
        <end position="851"/>
    </location>
</feature>
<evidence type="ECO:0000313" key="3">
    <source>
        <dbReference type="EMBL" id="TGE17796.1"/>
    </source>
</evidence>
<sequence length="853" mass="87211">MRKFSTTSLLLAGLLWLSSLLPTQAQTLDPSFQPTVLKATSTPLDFTNSARAVVTLPDGKVLLAGSFDFVNGTYSGKLQRLNADGSTDAGFNPGGIGANGFIASMVVQADGKIVIGGGFTVYNGTPMLTVARLNANGTLDATFSPVGITTRRQVTSVAVQPDGKILVGSISILSAETNTGITRLNSDGSLDASFNIGTGFTATPVTSAAVIRTVFVQADGAILVGGTFTGFNGQTVTNLARLNANGTLDAGFTTASGAGPNNAVRAIAQQPDGKLVIGGTFTTVNGAPALRIARLLPTGVLDNTFAAATAFNEGTVFTLLLQANGDILAGGSFTQYNGQTRNRVARISSTGVLDAGFATGAAAAGTVNAIALTANNQPIVVGEFNQYDGIAKTGAVRLTATGANDGAFSTLLQFRGSISRAVPLANGQLLVSGNFTDFNNVVAPGGSFTVRRVNADGSLDPSYTSTLSQIVAGQPDGSFYSFTGIAAQTQQVLRALPSGAVDNTFAATSFVSTATNVAPLAGVARQADGRVLVFGNFVTVGGVARNSIARLNANGTLDNSFTPPTSTIARTVNNVFVQPSGKIVLSYQETGTGATPGTQIIRLNADGTLDNTYSIGTGASANSFFTILADANGRLLLSGNFTSFNGQATPSGAVRLGVDGALDASFNGLPSTTAYSFRAVQPDGRILALAGVGGNTALVRLTATGSPDNTFAPISIPPGIFVGDDQISGAVLQPADGKIIVFGSFRSVAGQRRVGLARLINPGVTATREATARLPLALYPNPAQGQVTVRVPATTVPLRATLLTLQGQTVRSWPVPAAQPEAVLDVRNLAAGLYLLQIPTAQGTYQQKLIVTE</sequence>
<dbReference type="Gene3D" id="2.80.10.50">
    <property type="match status" value="5"/>
</dbReference>
<dbReference type="InterPro" id="IPR026444">
    <property type="entry name" value="Secre_tail"/>
</dbReference>
<dbReference type="EMBL" id="SRLD01000009">
    <property type="protein sequence ID" value="TGE17796.1"/>
    <property type="molecule type" value="Genomic_DNA"/>
</dbReference>
<dbReference type="SUPFAM" id="SSF75011">
    <property type="entry name" value="3-carboxy-cis,cis-mucoante lactonizing enzyme"/>
    <property type="match status" value="1"/>
</dbReference>
<comment type="caution">
    <text evidence="3">The sequence shown here is derived from an EMBL/GenBank/DDBJ whole genome shotgun (WGS) entry which is preliminary data.</text>
</comment>